<dbReference type="OrthoDB" id="4562627at2"/>
<feature type="domain" description="DUF6879" evidence="1">
    <location>
        <begin position="4"/>
        <end position="163"/>
    </location>
</feature>
<keyword evidence="3" id="KW-1185">Reference proteome</keyword>
<accession>A0A366LM82</accession>
<protein>
    <recommendedName>
        <fullName evidence="1">DUF6879 domain-containing protein</fullName>
    </recommendedName>
</protein>
<gene>
    <name evidence="2" type="ORF">DP939_40395</name>
</gene>
<proteinExistence type="predicted"/>
<evidence type="ECO:0000259" key="1">
    <source>
        <dbReference type="Pfam" id="PF21806"/>
    </source>
</evidence>
<evidence type="ECO:0000313" key="3">
    <source>
        <dbReference type="Proteomes" id="UP000253303"/>
    </source>
</evidence>
<reference evidence="2 3" key="1">
    <citation type="submission" date="2018-06" db="EMBL/GenBank/DDBJ databases">
        <title>Sphaerisporangium craniellae sp. nov., isolated from a marine sponge in the South China Sea.</title>
        <authorList>
            <person name="Li L."/>
        </authorList>
    </citation>
    <scope>NUCLEOTIDE SEQUENCE [LARGE SCALE GENOMIC DNA]</scope>
    <source>
        <strain evidence="2 3">LHW63015</strain>
    </source>
</reference>
<dbReference type="EMBL" id="QMEY01000032">
    <property type="protein sequence ID" value="RBQ14549.1"/>
    <property type="molecule type" value="Genomic_DNA"/>
</dbReference>
<dbReference type="Pfam" id="PF21806">
    <property type="entry name" value="DUF6879"/>
    <property type="match status" value="1"/>
</dbReference>
<dbReference type="Proteomes" id="UP000253303">
    <property type="component" value="Unassembled WGS sequence"/>
</dbReference>
<dbReference type="InterPro" id="IPR049244">
    <property type="entry name" value="DUF6879"/>
</dbReference>
<dbReference type="AlphaFoldDB" id="A0A366LM82"/>
<evidence type="ECO:0000313" key="2">
    <source>
        <dbReference type="EMBL" id="RBQ14549.1"/>
    </source>
</evidence>
<sequence>MPPFPELIAGAIRSAIHLEMRDAYSPDNPNFRRWLETGSLDHIDFTKWRDTIGDAIARGVEFRRARIVSEPLADYIRYEHALTQEYNVAAGERVRWLPRRQASDLALPGNDFWVFDDRLIRFHHFAGDGSILDDELCDEPSVIKLCISAFDAVWERAIDHADYGPA</sequence>
<comment type="caution">
    <text evidence="2">The sequence shown here is derived from an EMBL/GenBank/DDBJ whole genome shotgun (WGS) entry which is preliminary data.</text>
</comment>
<organism evidence="2 3">
    <name type="scientific">Spongiactinospora rosea</name>
    <dbReference type="NCBI Taxonomy" id="2248750"/>
    <lineage>
        <taxon>Bacteria</taxon>
        <taxon>Bacillati</taxon>
        <taxon>Actinomycetota</taxon>
        <taxon>Actinomycetes</taxon>
        <taxon>Streptosporangiales</taxon>
        <taxon>Streptosporangiaceae</taxon>
        <taxon>Spongiactinospora</taxon>
    </lineage>
</organism>
<name>A0A366LM82_9ACTN</name>